<dbReference type="InterPro" id="IPR008271">
    <property type="entry name" value="Ser/Thr_kinase_AS"/>
</dbReference>
<feature type="region of interest" description="Disordered" evidence="9">
    <location>
        <begin position="543"/>
        <end position="566"/>
    </location>
</feature>
<evidence type="ECO:0000256" key="7">
    <source>
        <dbReference type="ARBA" id="ARBA00047811"/>
    </source>
</evidence>
<dbReference type="PANTHER" id="PTHR24055">
    <property type="entry name" value="MITOGEN-ACTIVATED PROTEIN KINASE"/>
    <property type="match status" value="1"/>
</dbReference>
<evidence type="ECO:0000256" key="4">
    <source>
        <dbReference type="ARBA" id="ARBA00022741"/>
    </source>
</evidence>
<keyword evidence="2" id="KW-0723">Serine/threonine-protein kinase</keyword>
<evidence type="ECO:0000313" key="12">
    <source>
        <dbReference type="Proteomes" id="UP000018320"/>
    </source>
</evidence>
<comment type="catalytic activity">
    <reaction evidence="8">
        <text>L-seryl-[protein] + ATP = O-phospho-L-seryl-[protein] + ADP + H(+)</text>
        <dbReference type="Rhea" id="RHEA:17989"/>
        <dbReference type="Rhea" id="RHEA-COMP:9863"/>
        <dbReference type="Rhea" id="RHEA-COMP:11604"/>
        <dbReference type="ChEBI" id="CHEBI:15378"/>
        <dbReference type="ChEBI" id="CHEBI:29999"/>
        <dbReference type="ChEBI" id="CHEBI:30616"/>
        <dbReference type="ChEBI" id="CHEBI:83421"/>
        <dbReference type="ChEBI" id="CHEBI:456216"/>
        <dbReference type="EC" id="2.7.11.22"/>
    </reaction>
</comment>
<dbReference type="VEuPathDB" id="GiardiaDB:GL50581_224"/>
<sequence>MLLSKPLTGTLGPKNLEFKKQKRYMNKYEILGVSGEGAYGVVLKCRNKETNELVAIKKFKDTDDPEDSTFKKTTLREVKILKNAQHPHIVCLKEAFKRKQRLYLVFEYCEKTLLELIEDSPGGIPIETVKLLTFQMLRGVEFLWEFMEICHRDLKPENLLLVKKHGEWTLKLCDFGFARHINGAQTAGAAGNFPQSNLTDYVATRWYRSPELLLNATDYNQTVDIWAAALIISEMITSEPLFAGDSDVDQLYLIQRVLGNLTRKQMEKFLRNPKFIGVEFPTSRPEGLEKKLTGKIKDKQAISLLKMMLKMDPAERPSATQCLDHEFFDSVRQRALQLEMKCMEDMGIRPLVKEPQYSSNTLSGDISSTQLQQNLQHNLHTTSSHSINPTAQSGQNIGASSLGIGYPATTVPTSSGKPGSSHSTYHTIGPSGTTMGVSNITGPMVMSNFGQHHTNYPAHSVHNTVNYHYPVQQSLSPAAAQARAISNATRQSHYALNVEDSGLPFLPASRSGSRAAKVREAPSRGNSLTVMNVGGNNMFLNPPKYGIPKNPQSRGALLPKIRDTRY</sequence>
<dbReference type="FunFam" id="3.30.200.20:FF:000049">
    <property type="entry name" value="cyclin-dependent kinase-like 1 isoform X1"/>
    <property type="match status" value="1"/>
</dbReference>
<evidence type="ECO:0000256" key="8">
    <source>
        <dbReference type="ARBA" id="ARBA00048367"/>
    </source>
</evidence>
<dbReference type="FunFam" id="1.10.510.10:FF:000624">
    <property type="entry name" value="Mitogen-activated protein kinase"/>
    <property type="match status" value="1"/>
</dbReference>
<feature type="region of interest" description="Disordered" evidence="9">
    <location>
        <begin position="379"/>
        <end position="399"/>
    </location>
</feature>
<dbReference type="SMART" id="SM00220">
    <property type="entry name" value="S_TKc"/>
    <property type="match status" value="1"/>
</dbReference>
<keyword evidence="5 11" id="KW-0418">Kinase</keyword>
<dbReference type="Gene3D" id="3.30.200.20">
    <property type="entry name" value="Phosphorylase Kinase, domain 1"/>
    <property type="match status" value="1"/>
</dbReference>
<proteinExistence type="predicted"/>
<dbReference type="GO" id="GO:0004693">
    <property type="term" value="F:cyclin-dependent protein serine/threonine kinase activity"/>
    <property type="evidence" value="ECO:0007669"/>
    <property type="project" value="UniProtKB-EC"/>
</dbReference>
<evidence type="ECO:0000256" key="3">
    <source>
        <dbReference type="ARBA" id="ARBA00022679"/>
    </source>
</evidence>
<dbReference type="EC" id="2.7.11.22" evidence="1"/>
<gene>
    <name evidence="11" type="ORF">DHA2_96616</name>
</gene>
<evidence type="ECO:0000259" key="10">
    <source>
        <dbReference type="PROSITE" id="PS50011"/>
    </source>
</evidence>
<evidence type="ECO:0000256" key="9">
    <source>
        <dbReference type="SAM" id="MobiDB-lite"/>
    </source>
</evidence>
<accession>V6TBN0</accession>
<protein>
    <recommendedName>
        <fullName evidence="1">cyclin-dependent kinase</fullName>
        <ecNumber evidence="1">2.7.11.22</ecNumber>
    </recommendedName>
</protein>
<name>V6TBN0_GIAIN</name>
<dbReference type="Pfam" id="PF00069">
    <property type="entry name" value="Pkinase"/>
    <property type="match status" value="1"/>
</dbReference>
<dbReference type="InterPro" id="IPR011009">
    <property type="entry name" value="Kinase-like_dom_sf"/>
</dbReference>
<evidence type="ECO:0000256" key="2">
    <source>
        <dbReference type="ARBA" id="ARBA00022527"/>
    </source>
</evidence>
<comment type="caution">
    <text evidence="11">The sequence shown here is derived from an EMBL/GenBank/DDBJ whole genome shotgun (WGS) entry which is preliminary data.</text>
</comment>
<comment type="catalytic activity">
    <reaction evidence="7">
        <text>L-threonyl-[protein] + ATP = O-phospho-L-threonyl-[protein] + ADP + H(+)</text>
        <dbReference type="Rhea" id="RHEA:46608"/>
        <dbReference type="Rhea" id="RHEA-COMP:11060"/>
        <dbReference type="Rhea" id="RHEA-COMP:11605"/>
        <dbReference type="ChEBI" id="CHEBI:15378"/>
        <dbReference type="ChEBI" id="CHEBI:30013"/>
        <dbReference type="ChEBI" id="CHEBI:30616"/>
        <dbReference type="ChEBI" id="CHEBI:61977"/>
        <dbReference type="ChEBI" id="CHEBI:456216"/>
        <dbReference type="EC" id="2.7.11.22"/>
    </reaction>
</comment>
<keyword evidence="6" id="KW-0067">ATP-binding</keyword>
<dbReference type="GO" id="GO:0005524">
    <property type="term" value="F:ATP binding"/>
    <property type="evidence" value="ECO:0007669"/>
    <property type="project" value="UniProtKB-KW"/>
</dbReference>
<dbReference type="InterPro" id="IPR050117">
    <property type="entry name" value="MAPK"/>
</dbReference>
<dbReference type="PROSITE" id="PS00108">
    <property type="entry name" value="PROTEIN_KINASE_ST"/>
    <property type="match status" value="1"/>
</dbReference>
<dbReference type="InterPro" id="IPR000719">
    <property type="entry name" value="Prot_kinase_dom"/>
</dbReference>
<dbReference type="EMBL" id="AHGT01000050">
    <property type="protein sequence ID" value="ESU36298.1"/>
    <property type="molecule type" value="Genomic_DNA"/>
</dbReference>
<keyword evidence="3" id="KW-0808">Transferase</keyword>
<feature type="compositionally biased region" description="Polar residues" evidence="9">
    <location>
        <begin position="383"/>
        <end position="399"/>
    </location>
</feature>
<dbReference type="SUPFAM" id="SSF56112">
    <property type="entry name" value="Protein kinase-like (PK-like)"/>
    <property type="match status" value="1"/>
</dbReference>
<keyword evidence="4" id="KW-0547">Nucleotide-binding</keyword>
<reference evidence="11 12" key="2">
    <citation type="journal article" date="2013" name="Genome Biol. Evol.">
        <title>Genome sequencing of Giardia lamblia genotypes A2 and B isolates (DH and GS) and comparative analysis with the genomes of genotypes A1 and E (WB and Pig).</title>
        <authorList>
            <person name="Adam R.D."/>
            <person name="Dahlstrom E.W."/>
            <person name="Martens C.A."/>
            <person name="Bruno D.P."/>
            <person name="Barbian K.D."/>
            <person name="Ricklefs S.M."/>
            <person name="Hernandez M.M."/>
            <person name="Narla N.P."/>
            <person name="Patel R.B."/>
            <person name="Porcella S.F."/>
            <person name="Nash T.E."/>
        </authorList>
    </citation>
    <scope>NUCLEOTIDE SEQUENCE [LARGE SCALE GENOMIC DNA]</scope>
    <source>
        <strain evidence="11 12">DH</strain>
    </source>
</reference>
<evidence type="ECO:0000256" key="6">
    <source>
        <dbReference type="ARBA" id="ARBA00022840"/>
    </source>
</evidence>
<dbReference type="Proteomes" id="UP000018320">
    <property type="component" value="Unassembled WGS sequence"/>
</dbReference>
<dbReference type="Gene3D" id="1.10.510.10">
    <property type="entry name" value="Transferase(Phosphotransferase) domain 1"/>
    <property type="match status" value="1"/>
</dbReference>
<dbReference type="AlphaFoldDB" id="V6TBN0"/>
<feature type="domain" description="Protein kinase" evidence="10">
    <location>
        <begin position="28"/>
        <end position="328"/>
    </location>
</feature>
<organism evidence="11 12">
    <name type="scientific">Giardia intestinalis</name>
    <name type="common">Giardia lamblia</name>
    <dbReference type="NCBI Taxonomy" id="5741"/>
    <lineage>
        <taxon>Eukaryota</taxon>
        <taxon>Metamonada</taxon>
        <taxon>Diplomonadida</taxon>
        <taxon>Hexamitidae</taxon>
        <taxon>Giardiinae</taxon>
        <taxon>Giardia</taxon>
    </lineage>
</organism>
<dbReference type="VEuPathDB" id="GiardiaDB:GL50803_0096616"/>
<dbReference type="VEuPathDB" id="GiardiaDB:DHA2_96616"/>
<evidence type="ECO:0000256" key="5">
    <source>
        <dbReference type="ARBA" id="ARBA00022777"/>
    </source>
</evidence>
<evidence type="ECO:0000256" key="1">
    <source>
        <dbReference type="ARBA" id="ARBA00012425"/>
    </source>
</evidence>
<dbReference type="PROSITE" id="PS50011">
    <property type="entry name" value="PROTEIN_KINASE_DOM"/>
    <property type="match status" value="1"/>
</dbReference>
<reference evidence="12" key="1">
    <citation type="submission" date="2012-02" db="EMBL/GenBank/DDBJ databases">
        <title>Genome sequencing of Giardia lamblia Genotypes A2 and B isolates (DH and GS) and comparative analysis with the genomes of Genotypes A1 and E (WB and Pig).</title>
        <authorList>
            <person name="Adam R."/>
            <person name="Dahlstrom E."/>
            <person name="Martens C."/>
            <person name="Bruno D."/>
            <person name="Barbian K."/>
            <person name="Porcella S.F."/>
            <person name="Nash T."/>
        </authorList>
    </citation>
    <scope>NUCLEOTIDE SEQUENCE</scope>
    <source>
        <strain evidence="12">DH</strain>
    </source>
</reference>
<dbReference type="VEuPathDB" id="GiardiaDB:QR46_4540"/>
<evidence type="ECO:0000313" key="11">
    <source>
        <dbReference type="EMBL" id="ESU36298.1"/>
    </source>
</evidence>